<dbReference type="Proteomes" id="UP000228775">
    <property type="component" value="Unassembled WGS sequence"/>
</dbReference>
<dbReference type="GO" id="GO:0005975">
    <property type="term" value="P:carbohydrate metabolic process"/>
    <property type="evidence" value="ECO:0007669"/>
    <property type="project" value="InterPro"/>
</dbReference>
<dbReference type="GO" id="GO:0004476">
    <property type="term" value="F:mannose-6-phosphate isomerase activity"/>
    <property type="evidence" value="ECO:0007669"/>
    <property type="project" value="InterPro"/>
</dbReference>
<dbReference type="InterPro" id="IPR001347">
    <property type="entry name" value="SIS_dom"/>
</dbReference>
<organism evidence="4 5">
    <name type="scientific">Candidatus Portnoybacteria bacterium CG06_land_8_20_14_3_00_39_12</name>
    <dbReference type="NCBI Taxonomy" id="1974809"/>
    <lineage>
        <taxon>Bacteria</taxon>
        <taxon>Candidatus Portnoyibacteriota</taxon>
    </lineage>
</organism>
<keyword evidence="2 4" id="KW-0413">Isomerase</keyword>
<evidence type="ECO:0000256" key="2">
    <source>
        <dbReference type="ARBA" id="ARBA00023235"/>
    </source>
</evidence>
<proteinExistence type="inferred from homology"/>
<dbReference type="EMBL" id="PEVY01000043">
    <property type="protein sequence ID" value="PIU75213.1"/>
    <property type="molecule type" value="Genomic_DNA"/>
</dbReference>
<accession>A0A2M7AXD3</accession>
<dbReference type="Gene3D" id="3.40.50.10490">
    <property type="entry name" value="Glucose-6-phosphate isomerase like protein, domain 1"/>
    <property type="match status" value="2"/>
</dbReference>
<dbReference type="SUPFAM" id="SSF53697">
    <property type="entry name" value="SIS domain"/>
    <property type="match status" value="1"/>
</dbReference>
<comment type="similarity">
    <text evidence="1">Belongs to the PGI/PMI family.</text>
</comment>
<gene>
    <name evidence="4" type="ORF">COS76_02025</name>
</gene>
<dbReference type="NCBIfam" id="NF006423">
    <property type="entry name" value="PRK08674.1-2"/>
    <property type="match status" value="1"/>
</dbReference>
<dbReference type="CDD" id="cd05017">
    <property type="entry name" value="SIS_PGI_PMI_1"/>
    <property type="match status" value="1"/>
</dbReference>
<protein>
    <submittedName>
        <fullName evidence="4">Bifunctional phosphoglucose/phosphomannose isomerase</fullName>
    </submittedName>
</protein>
<evidence type="ECO:0000313" key="5">
    <source>
        <dbReference type="Proteomes" id="UP000228775"/>
    </source>
</evidence>
<feature type="domain" description="SIS" evidence="3">
    <location>
        <begin position="22"/>
        <end position="158"/>
    </location>
</feature>
<sequence>MRQTILDFPKQFKIGLEVAKKVFPKKKQKFSNLIICGVGGSALPGDILLDAMPDFPLYTYIHRDYGLPPQTDKQSLIIAISYSGNTEETISAYETAIAKNYSVVAITTGGQLQKMAQSHKLPLVFIPSTGIQPRCATGYLFAAILQILSNAGIIKSCSNKLLQMAKNLSPKTIKIQGQELAKKLFNQIPIVYASNSFKSLARIWKIKFNENSKVLAFWNFFPELNHNEMVGLTNLKGKFHFLIMRDGADHIRNLKRMSLFADLARAKGALVDFIEIDGKDTLEKIFNNLLLGDWVSYYLALAYKIDPEPVKIVEEFKKRLTE</sequence>
<dbReference type="AlphaFoldDB" id="A0A2M7AXD3"/>
<dbReference type="InterPro" id="IPR035484">
    <property type="entry name" value="SIS_PGI/PMI_1"/>
</dbReference>
<dbReference type="GO" id="GO:0004347">
    <property type="term" value="F:glucose-6-phosphate isomerase activity"/>
    <property type="evidence" value="ECO:0007669"/>
    <property type="project" value="InterPro"/>
</dbReference>
<dbReference type="CDD" id="cd05637">
    <property type="entry name" value="SIS_PGI_PMI_2"/>
    <property type="match status" value="1"/>
</dbReference>
<dbReference type="GO" id="GO:0097367">
    <property type="term" value="F:carbohydrate derivative binding"/>
    <property type="evidence" value="ECO:0007669"/>
    <property type="project" value="InterPro"/>
</dbReference>
<dbReference type="NCBIfam" id="TIGR02128">
    <property type="entry name" value="G6PI_arch"/>
    <property type="match status" value="1"/>
</dbReference>
<dbReference type="Pfam" id="PF10432">
    <property type="entry name" value="bact-PGI_C"/>
    <property type="match status" value="1"/>
</dbReference>
<evidence type="ECO:0000259" key="3">
    <source>
        <dbReference type="PROSITE" id="PS51464"/>
    </source>
</evidence>
<dbReference type="PROSITE" id="PS51464">
    <property type="entry name" value="SIS"/>
    <property type="match status" value="1"/>
</dbReference>
<evidence type="ECO:0000313" key="4">
    <source>
        <dbReference type="EMBL" id="PIU75213.1"/>
    </source>
</evidence>
<dbReference type="GO" id="GO:1901135">
    <property type="term" value="P:carbohydrate derivative metabolic process"/>
    <property type="evidence" value="ECO:0007669"/>
    <property type="project" value="InterPro"/>
</dbReference>
<dbReference type="InterPro" id="IPR019490">
    <property type="entry name" value="Glu6P/Mann6P_isomerase_C"/>
</dbReference>
<comment type="caution">
    <text evidence="4">The sequence shown here is derived from an EMBL/GenBank/DDBJ whole genome shotgun (WGS) entry which is preliminary data.</text>
</comment>
<evidence type="ECO:0000256" key="1">
    <source>
        <dbReference type="ARBA" id="ARBA00010523"/>
    </source>
</evidence>
<dbReference type="InterPro" id="IPR046348">
    <property type="entry name" value="SIS_dom_sf"/>
</dbReference>
<name>A0A2M7AXD3_9BACT</name>
<reference evidence="5" key="1">
    <citation type="submission" date="2017-09" db="EMBL/GenBank/DDBJ databases">
        <title>Depth-based differentiation of microbial function through sediment-hosted aquifers and enrichment of novel symbionts in the deep terrestrial subsurface.</title>
        <authorList>
            <person name="Probst A.J."/>
            <person name="Ladd B."/>
            <person name="Jarett J.K."/>
            <person name="Geller-Mcgrath D.E."/>
            <person name="Sieber C.M.K."/>
            <person name="Emerson J.B."/>
            <person name="Anantharaman K."/>
            <person name="Thomas B.C."/>
            <person name="Malmstrom R."/>
            <person name="Stieglmeier M."/>
            <person name="Klingl A."/>
            <person name="Woyke T."/>
            <person name="Ryan C.M."/>
            <person name="Banfield J.F."/>
        </authorList>
    </citation>
    <scope>NUCLEOTIDE SEQUENCE [LARGE SCALE GENOMIC DNA]</scope>
</reference>